<dbReference type="InterPro" id="IPR054545">
    <property type="entry name" value="ApeI-like"/>
</dbReference>
<reference evidence="2" key="1">
    <citation type="submission" date="2022-04" db="EMBL/GenBank/DDBJ databases">
        <title>Mucilaginibacter sp. RS28 isolated from freshwater.</title>
        <authorList>
            <person name="Ko S.-R."/>
        </authorList>
    </citation>
    <scope>NUCLEOTIDE SEQUENCE</scope>
    <source>
        <strain evidence="2">RS28</strain>
    </source>
</reference>
<feature type="domain" description="ApeI dehydratase-like" evidence="1">
    <location>
        <begin position="14"/>
        <end position="87"/>
    </location>
</feature>
<sequence length="121" mass="13443">MLKDSLYTVNALKHADQQIEAMLVLHPGHAIFKGHYPTQPVLPGACMLQMIKEVLEQALDRQLQLIKAGQIKFLNMIDPEKNAEVGMLIKYIPEDNLLKVTATLTTADGAACKLQGMFQLN</sequence>
<evidence type="ECO:0000313" key="3">
    <source>
        <dbReference type="Proteomes" id="UP001139450"/>
    </source>
</evidence>
<accession>A0A9X1X403</accession>
<dbReference type="Proteomes" id="UP001139450">
    <property type="component" value="Unassembled WGS sequence"/>
</dbReference>
<evidence type="ECO:0000259" key="1">
    <source>
        <dbReference type="Pfam" id="PF22818"/>
    </source>
</evidence>
<dbReference type="EMBL" id="JALJEJ010000005">
    <property type="protein sequence ID" value="MCJ8210563.1"/>
    <property type="molecule type" value="Genomic_DNA"/>
</dbReference>
<dbReference type="Pfam" id="PF22818">
    <property type="entry name" value="ApeI-like"/>
    <property type="match status" value="1"/>
</dbReference>
<dbReference type="InterPro" id="IPR029069">
    <property type="entry name" value="HotDog_dom_sf"/>
</dbReference>
<organism evidence="2 3">
    <name type="scientific">Mucilaginibacter straminoryzae</name>
    <dbReference type="NCBI Taxonomy" id="2932774"/>
    <lineage>
        <taxon>Bacteria</taxon>
        <taxon>Pseudomonadati</taxon>
        <taxon>Bacteroidota</taxon>
        <taxon>Sphingobacteriia</taxon>
        <taxon>Sphingobacteriales</taxon>
        <taxon>Sphingobacteriaceae</taxon>
        <taxon>Mucilaginibacter</taxon>
    </lineage>
</organism>
<proteinExistence type="predicted"/>
<dbReference type="AlphaFoldDB" id="A0A9X1X403"/>
<name>A0A9X1X403_9SPHI</name>
<comment type="caution">
    <text evidence="2">The sequence shown here is derived from an EMBL/GenBank/DDBJ whole genome shotgun (WGS) entry which is preliminary data.</text>
</comment>
<keyword evidence="3" id="KW-1185">Reference proteome</keyword>
<protein>
    <recommendedName>
        <fullName evidence="1">ApeI dehydratase-like domain-containing protein</fullName>
    </recommendedName>
</protein>
<gene>
    <name evidence="2" type="ORF">MUY27_12665</name>
</gene>
<dbReference type="SUPFAM" id="SSF54637">
    <property type="entry name" value="Thioesterase/thiol ester dehydrase-isomerase"/>
    <property type="match status" value="1"/>
</dbReference>
<dbReference type="Gene3D" id="3.10.129.10">
    <property type="entry name" value="Hotdog Thioesterase"/>
    <property type="match status" value="1"/>
</dbReference>
<evidence type="ECO:0000313" key="2">
    <source>
        <dbReference type="EMBL" id="MCJ8210563.1"/>
    </source>
</evidence>
<dbReference type="RefSeq" id="WP_245130402.1">
    <property type="nucleotide sequence ID" value="NZ_JALJEJ010000005.1"/>
</dbReference>
<dbReference type="GO" id="GO:0016829">
    <property type="term" value="F:lyase activity"/>
    <property type="evidence" value="ECO:0007669"/>
    <property type="project" value="UniProtKB-KW"/>
</dbReference>